<dbReference type="Proteomes" id="UP000799753">
    <property type="component" value="Unassembled WGS sequence"/>
</dbReference>
<dbReference type="AlphaFoldDB" id="A0A6A6RUE3"/>
<organism evidence="1 2">
    <name type="scientific">Massarina eburnea CBS 473.64</name>
    <dbReference type="NCBI Taxonomy" id="1395130"/>
    <lineage>
        <taxon>Eukaryota</taxon>
        <taxon>Fungi</taxon>
        <taxon>Dikarya</taxon>
        <taxon>Ascomycota</taxon>
        <taxon>Pezizomycotina</taxon>
        <taxon>Dothideomycetes</taxon>
        <taxon>Pleosporomycetidae</taxon>
        <taxon>Pleosporales</taxon>
        <taxon>Massarineae</taxon>
        <taxon>Massarinaceae</taxon>
        <taxon>Massarina</taxon>
    </lineage>
</organism>
<sequence length="66" mass="7281">TYIIEAISGYTESAGAASNPPRNIFAFVFPIFAASLYNRLGYSFGNTVGWDCLCYRSTNTMNTLQL</sequence>
<accession>A0A6A6RUE3</accession>
<dbReference type="OrthoDB" id="3226064at2759"/>
<protein>
    <submittedName>
        <fullName evidence="1">Uncharacterized protein</fullName>
    </submittedName>
</protein>
<name>A0A6A6RUE3_9PLEO</name>
<feature type="non-terminal residue" evidence="1">
    <location>
        <position position="1"/>
    </location>
</feature>
<keyword evidence="2" id="KW-1185">Reference proteome</keyword>
<dbReference type="EMBL" id="MU006792">
    <property type="protein sequence ID" value="KAF2637878.1"/>
    <property type="molecule type" value="Genomic_DNA"/>
</dbReference>
<proteinExistence type="predicted"/>
<gene>
    <name evidence="1" type="ORF">P280DRAFT_406642</name>
</gene>
<evidence type="ECO:0000313" key="2">
    <source>
        <dbReference type="Proteomes" id="UP000799753"/>
    </source>
</evidence>
<evidence type="ECO:0000313" key="1">
    <source>
        <dbReference type="EMBL" id="KAF2637878.1"/>
    </source>
</evidence>
<reference evidence="1" key="1">
    <citation type="journal article" date="2020" name="Stud. Mycol.">
        <title>101 Dothideomycetes genomes: a test case for predicting lifestyles and emergence of pathogens.</title>
        <authorList>
            <person name="Haridas S."/>
            <person name="Albert R."/>
            <person name="Binder M."/>
            <person name="Bloem J."/>
            <person name="Labutti K."/>
            <person name="Salamov A."/>
            <person name="Andreopoulos B."/>
            <person name="Baker S."/>
            <person name="Barry K."/>
            <person name="Bills G."/>
            <person name="Bluhm B."/>
            <person name="Cannon C."/>
            <person name="Castanera R."/>
            <person name="Culley D."/>
            <person name="Daum C."/>
            <person name="Ezra D."/>
            <person name="Gonzalez J."/>
            <person name="Henrissat B."/>
            <person name="Kuo A."/>
            <person name="Liang C."/>
            <person name="Lipzen A."/>
            <person name="Lutzoni F."/>
            <person name="Magnuson J."/>
            <person name="Mondo S."/>
            <person name="Nolan M."/>
            <person name="Ohm R."/>
            <person name="Pangilinan J."/>
            <person name="Park H.-J."/>
            <person name="Ramirez L."/>
            <person name="Alfaro M."/>
            <person name="Sun H."/>
            <person name="Tritt A."/>
            <person name="Yoshinaga Y."/>
            <person name="Zwiers L.-H."/>
            <person name="Turgeon B."/>
            <person name="Goodwin S."/>
            <person name="Spatafora J."/>
            <person name="Crous P."/>
            <person name="Grigoriev I."/>
        </authorList>
    </citation>
    <scope>NUCLEOTIDE SEQUENCE</scope>
    <source>
        <strain evidence="1">CBS 473.64</strain>
    </source>
</reference>